<evidence type="ECO:0000256" key="2">
    <source>
        <dbReference type="ARBA" id="ARBA00007886"/>
    </source>
</evidence>
<evidence type="ECO:0000256" key="1">
    <source>
        <dbReference type="ARBA" id="ARBA00004635"/>
    </source>
</evidence>
<gene>
    <name evidence="10" type="ORF">COI69_24200</name>
</gene>
<evidence type="ECO:0000259" key="9">
    <source>
        <dbReference type="Pfam" id="PF25198"/>
    </source>
</evidence>
<name>A0A9X7E2U6_BACCE</name>
<evidence type="ECO:0000259" key="8">
    <source>
        <dbReference type="Pfam" id="PF05504"/>
    </source>
</evidence>
<keyword evidence="3" id="KW-0309">Germination</keyword>
<dbReference type="PANTHER" id="PTHR35789">
    <property type="entry name" value="SPORE GERMINATION PROTEIN B3"/>
    <property type="match status" value="1"/>
</dbReference>
<dbReference type="GO" id="GO:0016020">
    <property type="term" value="C:membrane"/>
    <property type="evidence" value="ECO:0007669"/>
    <property type="project" value="UniProtKB-SubCell"/>
</dbReference>
<dbReference type="Proteomes" id="UP000225135">
    <property type="component" value="Unassembled WGS sequence"/>
</dbReference>
<keyword evidence="6" id="KW-0564">Palmitate</keyword>
<keyword evidence="5" id="KW-0472">Membrane</keyword>
<dbReference type="GO" id="GO:0009847">
    <property type="term" value="P:spore germination"/>
    <property type="evidence" value="ECO:0007669"/>
    <property type="project" value="InterPro"/>
</dbReference>
<comment type="caution">
    <text evidence="10">The sequence shown here is derived from an EMBL/GenBank/DDBJ whole genome shotgun (WGS) entry which is preliminary data.</text>
</comment>
<dbReference type="NCBIfam" id="TIGR02887">
    <property type="entry name" value="spore_ger_x_C"/>
    <property type="match status" value="1"/>
</dbReference>
<comment type="subcellular location">
    <subcellularLocation>
        <location evidence="1">Membrane</location>
        <topology evidence="1">Lipid-anchor</topology>
    </subcellularLocation>
</comment>
<feature type="domain" description="Spore germination GerAC-like C-terminal" evidence="8">
    <location>
        <begin position="216"/>
        <end position="384"/>
    </location>
</feature>
<evidence type="ECO:0000256" key="3">
    <source>
        <dbReference type="ARBA" id="ARBA00022544"/>
    </source>
</evidence>
<evidence type="ECO:0000256" key="6">
    <source>
        <dbReference type="ARBA" id="ARBA00023139"/>
    </source>
</evidence>
<organism evidence="10 11">
    <name type="scientific">Bacillus cereus</name>
    <dbReference type="NCBI Taxonomy" id="1396"/>
    <lineage>
        <taxon>Bacteria</taxon>
        <taxon>Bacillati</taxon>
        <taxon>Bacillota</taxon>
        <taxon>Bacilli</taxon>
        <taxon>Bacillales</taxon>
        <taxon>Bacillaceae</taxon>
        <taxon>Bacillus</taxon>
        <taxon>Bacillus cereus group</taxon>
    </lineage>
</organism>
<dbReference type="PANTHER" id="PTHR35789:SF1">
    <property type="entry name" value="SPORE GERMINATION PROTEIN B3"/>
    <property type="match status" value="1"/>
</dbReference>
<comment type="similarity">
    <text evidence="2">Belongs to the GerABKC lipoprotein family.</text>
</comment>
<dbReference type="InterPro" id="IPR057336">
    <property type="entry name" value="GerAC_N"/>
</dbReference>
<dbReference type="Gene3D" id="6.20.190.10">
    <property type="entry name" value="Nutrient germinant receptor protein C, domain 1"/>
    <property type="match status" value="1"/>
</dbReference>
<sequence length="392" mass="44798">MVEMKHLLKIIMVMALTGCMSGCSELEEIEERGFVVGAAYDIVKEKKANPIMKGTYQMVLPSKLSQQGGQGGGGDSENYINVSAKADSVFEQIRIIAKKISRTLFFPHIQVIIFSEELLSHPYILQNTLDVYIRDHEMRRNIRLFVSNKNAEAILKQSAKPENLPAQYIDMLAEHPPKNAQMIEAARIGEVQEKMISNRSFVLPILELTKQGVQMNGAALFRGKDNKCVGNLSGEETLGMNYIIGKKIGGFFTIRKKNQLITYEIHKLRRKIKVSTTNATKPKFNIHLFLEGTIAELHFSDHKKVLNEKRLERDISEEMEERIQKSIKLVQKKYKVDVLELGEVYKRHNYKEWTKISKNWDQGENYFSNAEITVHVHPTIEHSGSALPKRVK</sequence>
<accession>A0A9X7E2U6</accession>
<reference evidence="10 11" key="1">
    <citation type="submission" date="2017-09" db="EMBL/GenBank/DDBJ databases">
        <title>Large-scale bioinformatics analysis of Bacillus genomes uncovers conserved roles of natural products in bacterial physiology.</title>
        <authorList>
            <consortium name="Agbiome Team Llc"/>
            <person name="Bleich R.M."/>
            <person name="Grubbs K.J."/>
            <person name="Santa Maria K.C."/>
            <person name="Allen S.E."/>
            <person name="Farag S."/>
            <person name="Shank E.A."/>
            <person name="Bowers A."/>
        </authorList>
    </citation>
    <scope>NUCLEOTIDE SEQUENCE [LARGE SCALE GENOMIC DNA]</scope>
    <source>
        <strain evidence="10 11">AFS029792</strain>
    </source>
</reference>
<evidence type="ECO:0000313" key="10">
    <source>
        <dbReference type="EMBL" id="PHG77997.1"/>
    </source>
</evidence>
<evidence type="ECO:0000313" key="11">
    <source>
        <dbReference type="Proteomes" id="UP000225135"/>
    </source>
</evidence>
<evidence type="ECO:0000256" key="5">
    <source>
        <dbReference type="ARBA" id="ARBA00023136"/>
    </source>
</evidence>
<evidence type="ECO:0000256" key="4">
    <source>
        <dbReference type="ARBA" id="ARBA00022729"/>
    </source>
</evidence>
<dbReference type="InterPro" id="IPR046953">
    <property type="entry name" value="Spore_GerAC-like_C"/>
</dbReference>
<dbReference type="InterPro" id="IPR038501">
    <property type="entry name" value="Spore_GerAC_C_sf"/>
</dbReference>
<feature type="domain" description="Spore germination protein N-terminal" evidence="9">
    <location>
        <begin position="27"/>
        <end position="207"/>
    </location>
</feature>
<keyword evidence="4" id="KW-0732">Signal</keyword>
<evidence type="ECO:0000256" key="7">
    <source>
        <dbReference type="ARBA" id="ARBA00023288"/>
    </source>
</evidence>
<dbReference type="Gene3D" id="3.30.300.210">
    <property type="entry name" value="Nutrient germinant receptor protein C, domain 3"/>
    <property type="match status" value="1"/>
</dbReference>
<proteinExistence type="inferred from homology"/>
<dbReference type="Pfam" id="PF05504">
    <property type="entry name" value="Spore_GerAC"/>
    <property type="match status" value="1"/>
</dbReference>
<dbReference type="AlphaFoldDB" id="A0A9X7E2U6"/>
<dbReference type="EMBL" id="NUUR01000084">
    <property type="protein sequence ID" value="PHG77997.1"/>
    <property type="molecule type" value="Genomic_DNA"/>
</dbReference>
<protein>
    <submittedName>
        <fullName evidence="10">Ger(X)C family spore germination protein</fullName>
    </submittedName>
</protein>
<keyword evidence="7" id="KW-0449">Lipoprotein</keyword>
<dbReference type="InterPro" id="IPR008844">
    <property type="entry name" value="Spore_GerAC-like"/>
</dbReference>
<dbReference type="Pfam" id="PF25198">
    <property type="entry name" value="Spore_GerAC_N"/>
    <property type="match status" value="1"/>
</dbReference>